<evidence type="ECO:0000256" key="2">
    <source>
        <dbReference type="SAM" id="MobiDB-lite"/>
    </source>
</evidence>
<feature type="compositionally biased region" description="Basic and acidic residues" evidence="2">
    <location>
        <begin position="167"/>
        <end position="181"/>
    </location>
</feature>
<feature type="domain" description="DUF4795" evidence="3">
    <location>
        <begin position="337"/>
        <end position="497"/>
    </location>
</feature>
<reference evidence="4 5" key="1">
    <citation type="journal article" date="2022" name="Nat. Ecol. Evol.">
        <title>A masculinizing supergene underlies an exaggerated male reproductive morph in a spider.</title>
        <authorList>
            <person name="Hendrickx F."/>
            <person name="De Corte Z."/>
            <person name="Sonet G."/>
            <person name="Van Belleghem S.M."/>
            <person name="Kostlbacher S."/>
            <person name="Vangestel C."/>
        </authorList>
    </citation>
    <scope>NUCLEOTIDE SEQUENCE [LARGE SCALE GENOMIC DNA]</scope>
    <source>
        <strain evidence="4">W744_W776</strain>
    </source>
</reference>
<keyword evidence="1" id="KW-0175">Coiled coil</keyword>
<feature type="compositionally biased region" description="Basic and acidic residues" evidence="2">
    <location>
        <begin position="124"/>
        <end position="139"/>
    </location>
</feature>
<keyword evidence="5" id="KW-1185">Reference proteome</keyword>
<evidence type="ECO:0000256" key="1">
    <source>
        <dbReference type="SAM" id="Coils"/>
    </source>
</evidence>
<feature type="region of interest" description="Disordered" evidence="2">
    <location>
        <begin position="493"/>
        <end position="519"/>
    </location>
</feature>
<accession>A0AAV6VVR9</accession>
<feature type="compositionally biased region" description="Basic and acidic residues" evidence="2">
    <location>
        <begin position="189"/>
        <end position="207"/>
    </location>
</feature>
<gene>
    <name evidence="4" type="ORF">JTE90_006413</name>
</gene>
<feature type="compositionally biased region" description="Basic and acidic residues" evidence="2">
    <location>
        <begin position="149"/>
        <end position="159"/>
    </location>
</feature>
<dbReference type="EMBL" id="JAFNEN010000013">
    <property type="protein sequence ID" value="KAG8200834.1"/>
    <property type="molecule type" value="Genomic_DNA"/>
</dbReference>
<proteinExistence type="predicted"/>
<organism evidence="4 5">
    <name type="scientific">Oedothorax gibbosus</name>
    <dbReference type="NCBI Taxonomy" id="931172"/>
    <lineage>
        <taxon>Eukaryota</taxon>
        <taxon>Metazoa</taxon>
        <taxon>Ecdysozoa</taxon>
        <taxon>Arthropoda</taxon>
        <taxon>Chelicerata</taxon>
        <taxon>Arachnida</taxon>
        <taxon>Araneae</taxon>
        <taxon>Araneomorphae</taxon>
        <taxon>Entelegynae</taxon>
        <taxon>Araneoidea</taxon>
        <taxon>Linyphiidae</taxon>
        <taxon>Erigoninae</taxon>
        <taxon>Oedothorax</taxon>
    </lineage>
</organism>
<dbReference type="AlphaFoldDB" id="A0AAV6VVR9"/>
<dbReference type="Pfam" id="PF16043">
    <property type="entry name" value="DUF4795"/>
    <property type="match status" value="1"/>
</dbReference>
<feature type="compositionally biased region" description="Basic and acidic residues" evidence="2">
    <location>
        <begin position="493"/>
        <end position="507"/>
    </location>
</feature>
<feature type="region of interest" description="Disordered" evidence="2">
    <location>
        <begin position="124"/>
        <end position="181"/>
    </location>
</feature>
<sequence>MNSEKTRIRTLLDWSKATMSAYTLSDLVDQSLRFTNKKGPIANFRHLHTVLTALLEKLDLKDDVRPSDSVAKETSESFVETGELLAKISLMKAHLEEQPIKGKSEDFPAQDRKGESLMRISEEDLRQRDKHHSSGKDIQQEATSVSDTKATEDEKSADDQKEDSEDLQQRDKHHSSDKDIQQEATFHLSDTKATEGEQSDEHQKEDTEKYDLGVDVQEHPIDFRKAEETWKYTQLDARVAALDGVMMKLTEFIDRIDDRLKKVEAQPKGGPPGSELAKIWKEVEKLEQAFTAFREESKKRKGGASSAELEELEDRIEVLEEAKLVFDQDHVALEEVLKVQKQMTQEFEEIKALGNEIKNMKDSIALKAGMKEMEEALALKGDLSLLLTKVDQMEFETAIEELGEAIGTLGIKFTKKNDEWEEQSEDVWRAVEGKMSRDVFDSAVSKIESRIVAIMHALKTLKEVVEQLLYPDSSGVTRCILCRRPAAISGHECFDMKESPKRPHKPSESNSEDSMSIPEFKDEINKETIKKQKVGYSLTKPDTIIRIPYCSSTYRTEQDNNLEEYELNFAPFSKKIDDSHKYTKKQKAGTTTRPTSEITISLPKRHSRLPHRKLIFTHKMLEGSKKKDKCSSNFSHCSSDNELTPPKEEYVTCEIPEVMKDSLKNMDSFAPLKLMQDPLRREIMRSSNSSHQQNVNFNMAPLYPKSTRRPNYNASE</sequence>
<feature type="region of interest" description="Disordered" evidence="2">
    <location>
        <begin position="684"/>
        <end position="716"/>
    </location>
</feature>
<evidence type="ECO:0000313" key="5">
    <source>
        <dbReference type="Proteomes" id="UP000827092"/>
    </source>
</evidence>
<comment type="caution">
    <text evidence="4">The sequence shown here is derived from an EMBL/GenBank/DDBJ whole genome shotgun (WGS) entry which is preliminary data.</text>
</comment>
<feature type="region of interest" description="Disordered" evidence="2">
    <location>
        <begin position="188"/>
        <end position="207"/>
    </location>
</feature>
<dbReference type="InterPro" id="IPR032013">
    <property type="entry name" value="DUF4795"/>
</dbReference>
<evidence type="ECO:0000313" key="4">
    <source>
        <dbReference type="EMBL" id="KAG8200834.1"/>
    </source>
</evidence>
<evidence type="ECO:0000259" key="3">
    <source>
        <dbReference type="Pfam" id="PF16043"/>
    </source>
</evidence>
<name>A0AAV6VVR9_9ARAC</name>
<feature type="compositionally biased region" description="Polar residues" evidence="2">
    <location>
        <begin position="685"/>
        <end position="697"/>
    </location>
</feature>
<dbReference type="Proteomes" id="UP000827092">
    <property type="component" value="Unassembled WGS sequence"/>
</dbReference>
<protein>
    <recommendedName>
        <fullName evidence="3">DUF4795 domain-containing protein</fullName>
    </recommendedName>
</protein>
<feature type="coiled-coil region" evidence="1">
    <location>
        <begin position="302"/>
        <end position="329"/>
    </location>
</feature>